<evidence type="ECO:0000259" key="6">
    <source>
        <dbReference type="Pfam" id="PF14378"/>
    </source>
</evidence>
<dbReference type="EMBL" id="CP042906">
    <property type="protein sequence ID" value="QEX15050.1"/>
    <property type="molecule type" value="Genomic_DNA"/>
</dbReference>
<accession>A0A5J6MFN3</accession>
<evidence type="ECO:0000256" key="4">
    <source>
        <dbReference type="ARBA" id="ARBA00023136"/>
    </source>
</evidence>
<sequence length="358" mass="39820">MNWEKADGTAALASPVVTGKASWRRLLPPDMLVVTLVVLGFFAIALAIAHRYGISFTEPRPGKIPGLDANYWAPPIFAAIAYLVIQLIGRQVARSNRPSWAAFGRRIFDDYYLLALFIFVIYVHFNIKMWIPVVNPALYDETYFAIDQALRPVIDLFAWLRGLGARVIPAVDIWYQAGFFAVFVLSYLTHSIGNRRWHYHNMIGLLLIEMIGPLSYLFAPAVGPFIYEQGPNAMATNAELTMYEVYKQVLAGGAAWVSEHGGQYFAQPLAAMPSLHVGATFVIVYYAVKARQWVSPLAVLAFAWIVIESVVARWHYVIDLPVGLLLAAIAILLTNRLCRGRQIEIDRAAGLAHAARGG</sequence>
<dbReference type="PANTHER" id="PTHR31310">
    <property type="match status" value="1"/>
</dbReference>
<name>A0A5J6MFN3_9PROT</name>
<feature type="transmembrane region" description="Helical" evidence="5">
    <location>
        <begin position="320"/>
        <end position="338"/>
    </location>
</feature>
<evidence type="ECO:0000256" key="3">
    <source>
        <dbReference type="ARBA" id="ARBA00022989"/>
    </source>
</evidence>
<evidence type="ECO:0000313" key="8">
    <source>
        <dbReference type="Proteomes" id="UP000326202"/>
    </source>
</evidence>
<dbReference type="RefSeq" id="WP_151175542.1">
    <property type="nucleotide sequence ID" value="NZ_CP042906.1"/>
</dbReference>
<dbReference type="AlphaFoldDB" id="A0A5J6MFN3"/>
<keyword evidence="2 5" id="KW-0812">Transmembrane</keyword>
<feature type="domain" description="Inositolphosphotransferase Aur1/Ipt1" evidence="6">
    <location>
        <begin position="170"/>
        <end position="333"/>
    </location>
</feature>
<keyword evidence="4 5" id="KW-0472">Membrane</keyword>
<gene>
    <name evidence="7" type="ORF">FRZ44_03300</name>
</gene>
<keyword evidence="3 5" id="KW-1133">Transmembrane helix</keyword>
<feature type="transmembrane region" description="Helical" evidence="5">
    <location>
        <begin position="202"/>
        <end position="227"/>
    </location>
</feature>
<feature type="transmembrane region" description="Helical" evidence="5">
    <location>
        <begin position="173"/>
        <end position="190"/>
    </location>
</feature>
<feature type="transmembrane region" description="Helical" evidence="5">
    <location>
        <begin position="72"/>
        <end position="90"/>
    </location>
</feature>
<evidence type="ECO:0000313" key="7">
    <source>
        <dbReference type="EMBL" id="QEX15050.1"/>
    </source>
</evidence>
<feature type="transmembrane region" description="Helical" evidence="5">
    <location>
        <begin position="31"/>
        <end position="52"/>
    </location>
</feature>
<evidence type="ECO:0000256" key="2">
    <source>
        <dbReference type="ARBA" id="ARBA00022692"/>
    </source>
</evidence>
<protein>
    <recommendedName>
        <fullName evidence="6">Inositolphosphotransferase Aur1/Ipt1 domain-containing protein</fullName>
    </recommendedName>
</protein>
<dbReference type="OrthoDB" id="5171662at2"/>
<feature type="transmembrane region" description="Helical" evidence="5">
    <location>
        <begin position="111"/>
        <end position="131"/>
    </location>
</feature>
<dbReference type="Proteomes" id="UP000326202">
    <property type="component" value="Chromosome"/>
</dbReference>
<dbReference type="Pfam" id="PF14378">
    <property type="entry name" value="PAP2_3"/>
    <property type="match status" value="1"/>
</dbReference>
<feature type="transmembrane region" description="Helical" evidence="5">
    <location>
        <begin position="293"/>
        <end position="314"/>
    </location>
</feature>
<dbReference type="KEGG" id="htq:FRZ44_03300"/>
<organism evidence="7 8">
    <name type="scientific">Hypericibacter terrae</name>
    <dbReference type="NCBI Taxonomy" id="2602015"/>
    <lineage>
        <taxon>Bacteria</taxon>
        <taxon>Pseudomonadati</taxon>
        <taxon>Pseudomonadota</taxon>
        <taxon>Alphaproteobacteria</taxon>
        <taxon>Rhodospirillales</taxon>
        <taxon>Dongiaceae</taxon>
        <taxon>Hypericibacter</taxon>
    </lineage>
</organism>
<dbReference type="GO" id="GO:0016020">
    <property type="term" value="C:membrane"/>
    <property type="evidence" value="ECO:0007669"/>
    <property type="project" value="UniProtKB-SubCell"/>
</dbReference>
<dbReference type="InterPro" id="IPR026841">
    <property type="entry name" value="Aur1/Ipt1"/>
</dbReference>
<reference evidence="7 8" key="1">
    <citation type="submission" date="2019-08" db="EMBL/GenBank/DDBJ databases">
        <title>Hyperibacter terrae gen. nov., sp. nov. and Hyperibacter viscosus sp. nov., two new members in the family Rhodospirillaceae isolated from the rhizosphere of Hypericum perforatum.</title>
        <authorList>
            <person name="Noviana Z."/>
        </authorList>
    </citation>
    <scope>NUCLEOTIDE SEQUENCE [LARGE SCALE GENOMIC DNA]</scope>
    <source>
        <strain evidence="7 8">R5913</strain>
    </source>
</reference>
<comment type="subcellular location">
    <subcellularLocation>
        <location evidence="1">Membrane</location>
        <topology evidence="1">Multi-pass membrane protein</topology>
    </subcellularLocation>
</comment>
<dbReference type="InterPro" id="IPR052185">
    <property type="entry name" value="IPC_Synthase-Related"/>
</dbReference>
<dbReference type="PANTHER" id="PTHR31310:SF7">
    <property type="entry name" value="PA-PHOSPHATASE RELATED-FAMILY PROTEIN DDB_G0268928"/>
    <property type="match status" value="1"/>
</dbReference>
<feature type="transmembrane region" description="Helical" evidence="5">
    <location>
        <begin position="265"/>
        <end position="286"/>
    </location>
</feature>
<evidence type="ECO:0000256" key="5">
    <source>
        <dbReference type="SAM" id="Phobius"/>
    </source>
</evidence>
<proteinExistence type="predicted"/>
<keyword evidence="8" id="KW-1185">Reference proteome</keyword>
<evidence type="ECO:0000256" key="1">
    <source>
        <dbReference type="ARBA" id="ARBA00004141"/>
    </source>
</evidence>